<feature type="non-terminal residue" evidence="2">
    <location>
        <position position="1"/>
    </location>
</feature>
<feature type="compositionally biased region" description="Low complexity" evidence="1">
    <location>
        <begin position="36"/>
        <end position="52"/>
    </location>
</feature>
<evidence type="ECO:0000313" key="3">
    <source>
        <dbReference type="Proteomes" id="UP000681967"/>
    </source>
</evidence>
<dbReference type="AlphaFoldDB" id="A0A8S3GCE4"/>
<sequence length="89" mass="10010">SSQRLNSNIETAQYSSLVVNHHNRAIENELRTSNLSSESQRRFSASSSMQQSDENTSVTINNNASQLCRQGREMNVANFLIKTEKFGDT</sequence>
<evidence type="ECO:0000256" key="1">
    <source>
        <dbReference type="SAM" id="MobiDB-lite"/>
    </source>
</evidence>
<evidence type="ECO:0000313" key="2">
    <source>
        <dbReference type="EMBL" id="CAF5158133.1"/>
    </source>
</evidence>
<name>A0A8S3GCE4_9BILA</name>
<gene>
    <name evidence="2" type="ORF">BYL167_LOCUS73893</name>
</gene>
<protein>
    <submittedName>
        <fullName evidence="2">Uncharacterized protein</fullName>
    </submittedName>
</protein>
<accession>A0A8S3GCE4</accession>
<proteinExistence type="predicted"/>
<dbReference type="EMBL" id="CAJOBH010263313">
    <property type="protein sequence ID" value="CAF5158133.1"/>
    <property type="molecule type" value="Genomic_DNA"/>
</dbReference>
<dbReference type="Proteomes" id="UP000681967">
    <property type="component" value="Unassembled WGS sequence"/>
</dbReference>
<organism evidence="2 3">
    <name type="scientific">Rotaria magnacalcarata</name>
    <dbReference type="NCBI Taxonomy" id="392030"/>
    <lineage>
        <taxon>Eukaryota</taxon>
        <taxon>Metazoa</taxon>
        <taxon>Spiralia</taxon>
        <taxon>Gnathifera</taxon>
        <taxon>Rotifera</taxon>
        <taxon>Eurotatoria</taxon>
        <taxon>Bdelloidea</taxon>
        <taxon>Philodinida</taxon>
        <taxon>Philodinidae</taxon>
        <taxon>Rotaria</taxon>
    </lineage>
</organism>
<reference evidence="2" key="1">
    <citation type="submission" date="2021-02" db="EMBL/GenBank/DDBJ databases">
        <authorList>
            <person name="Nowell W R."/>
        </authorList>
    </citation>
    <scope>NUCLEOTIDE SEQUENCE</scope>
</reference>
<comment type="caution">
    <text evidence="2">The sequence shown here is derived from an EMBL/GenBank/DDBJ whole genome shotgun (WGS) entry which is preliminary data.</text>
</comment>
<feature type="region of interest" description="Disordered" evidence="1">
    <location>
        <begin position="29"/>
        <end position="58"/>
    </location>
</feature>